<dbReference type="InParanoid" id="A0A1D6JNC7"/>
<proteinExistence type="predicted"/>
<evidence type="ECO:0000313" key="2">
    <source>
        <dbReference type="EMBL" id="ONL93542.1"/>
    </source>
</evidence>
<dbReference type="AlphaFoldDB" id="A0A1D6JNC7"/>
<dbReference type="OMA" id="IERIMLW"/>
<evidence type="ECO:0008006" key="3">
    <source>
        <dbReference type="Google" id="ProtNLM"/>
    </source>
</evidence>
<sequence length="380" mass="41992">MVIAGYVRKPWQQNSPFLNCVLKFICCGKIAEPIGSSLRQFDLLKATEKQTCLPECIVKLYHVVRSFVLLTGNEEFRIRQCKTIRPVPADIEKVLCRTLAKNRNGLVGGQESLMKRTELEGNDQLASHCRAQTHIERIMLWHVATSTLELNDGVAADRHPCVGGSNKRLEGKCKCNSNKELNDLEDGQSGEGTTCQNSGRTGSKEGSGSRRDLVDYRLVATMLSKYCAYLVFYKPKLLRVDSNSVRYMCKELLKEAKAADGGGEKAANGKQGPAHDSEVEDGGMVSRGRELAQVLLKSVLAHGSDDGNMLWKALAELWCELLVSMAPHGSIDAHQKELGKGGEFITHLWALLYHAGIDDKFSGSRARTPPLPLQRQPLRS</sequence>
<dbReference type="InterPro" id="IPR007658">
    <property type="entry name" value="DUF594"/>
</dbReference>
<dbReference type="PaxDb" id="4577-GRMZM2G343767_P01"/>
<reference evidence="2" key="1">
    <citation type="submission" date="2015-12" db="EMBL/GenBank/DDBJ databases">
        <title>Update maize B73 reference genome by single molecule sequencing technologies.</title>
        <authorList>
            <consortium name="Maize Genome Sequencing Project"/>
            <person name="Ware D."/>
        </authorList>
    </citation>
    <scope>NUCLEOTIDE SEQUENCE [LARGE SCALE GENOMIC DNA]</scope>
    <source>
        <tissue evidence="2">Seedling</tissue>
    </source>
</reference>
<evidence type="ECO:0000256" key="1">
    <source>
        <dbReference type="SAM" id="MobiDB-lite"/>
    </source>
</evidence>
<dbReference type="Pfam" id="PF04578">
    <property type="entry name" value="DUF594"/>
    <property type="match status" value="1"/>
</dbReference>
<name>A0A1D6JNC7_MAIZE</name>
<dbReference type="PANTHER" id="PTHR31325">
    <property type="entry name" value="OS01G0798800 PROTEIN-RELATED"/>
    <property type="match status" value="1"/>
</dbReference>
<organism evidence="2">
    <name type="scientific">Zea mays</name>
    <name type="common">Maize</name>
    <dbReference type="NCBI Taxonomy" id="4577"/>
    <lineage>
        <taxon>Eukaryota</taxon>
        <taxon>Viridiplantae</taxon>
        <taxon>Streptophyta</taxon>
        <taxon>Embryophyta</taxon>
        <taxon>Tracheophyta</taxon>
        <taxon>Spermatophyta</taxon>
        <taxon>Magnoliopsida</taxon>
        <taxon>Liliopsida</taxon>
        <taxon>Poales</taxon>
        <taxon>Poaceae</taxon>
        <taxon>PACMAD clade</taxon>
        <taxon>Panicoideae</taxon>
        <taxon>Andropogonodae</taxon>
        <taxon>Andropogoneae</taxon>
        <taxon>Tripsacinae</taxon>
        <taxon>Zea</taxon>
    </lineage>
</organism>
<dbReference type="FunCoup" id="A0A1D6JNC7">
    <property type="interactions" value="257"/>
</dbReference>
<dbReference type="EMBL" id="CM007647">
    <property type="protein sequence ID" value="ONL93542.1"/>
    <property type="molecule type" value="Genomic_DNA"/>
</dbReference>
<protein>
    <recommendedName>
        <fullName evidence="3">DUF4220 domain-containing protein</fullName>
    </recommendedName>
</protein>
<feature type="compositionally biased region" description="Polar residues" evidence="1">
    <location>
        <begin position="191"/>
        <end position="206"/>
    </location>
</feature>
<feature type="region of interest" description="Disordered" evidence="1">
    <location>
        <begin position="260"/>
        <end position="281"/>
    </location>
</feature>
<accession>A0A1D6JNC7</accession>
<gene>
    <name evidence="2" type="ORF">ZEAMMB73_Zm00001d027620</name>
</gene>
<dbReference type="eggNOG" id="ENOG502QSWW">
    <property type="taxonomic scope" value="Eukaryota"/>
</dbReference>
<feature type="region of interest" description="Disordered" evidence="1">
    <location>
        <begin position="184"/>
        <end position="209"/>
    </location>
</feature>